<evidence type="ECO:0000256" key="2">
    <source>
        <dbReference type="ARBA" id="ARBA00022552"/>
    </source>
</evidence>
<dbReference type="InterPro" id="IPR003682">
    <property type="entry name" value="rRNA_ssu_MeTfrase_G"/>
</dbReference>
<evidence type="ECO:0000256" key="3">
    <source>
        <dbReference type="ARBA" id="ARBA00022679"/>
    </source>
</evidence>
<dbReference type="InterPro" id="IPR029063">
    <property type="entry name" value="SAM-dependent_MTases_sf"/>
</dbReference>
<dbReference type="Pfam" id="PF02527">
    <property type="entry name" value="GidB"/>
    <property type="match status" value="1"/>
</dbReference>
<name>A0A3B0ZFB7_9ZZZZ</name>
<keyword evidence="4" id="KW-0489">Methyltransferase</keyword>
<keyword evidence="3 4" id="KW-0808">Transferase</keyword>
<dbReference type="GO" id="GO:0070043">
    <property type="term" value="F:rRNA (guanine-N7-)-methyltransferase activity"/>
    <property type="evidence" value="ECO:0007669"/>
    <property type="project" value="TreeGrafter"/>
</dbReference>
<protein>
    <submittedName>
        <fullName evidence="4">16S rRNA (Guanine(527)-N(7))-methyltransferase</fullName>
        <ecNumber evidence="4">2.1.1.170</ecNumber>
    </submittedName>
</protein>
<accession>A0A3B0ZFB7</accession>
<dbReference type="SUPFAM" id="SSF53335">
    <property type="entry name" value="S-adenosyl-L-methionine-dependent methyltransferases"/>
    <property type="match status" value="1"/>
</dbReference>
<dbReference type="GO" id="GO:0005829">
    <property type="term" value="C:cytosol"/>
    <property type="evidence" value="ECO:0007669"/>
    <property type="project" value="TreeGrafter"/>
</dbReference>
<dbReference type="NCBIfam" id="TIGR00138">
    <property type="entry name" value="rsmG_gidB"/>
    <property type="match status" value="1"/>
</dbReference>
<proteinExistence type="inferred from homology"/>
<dbReference type="AlphaFoldDB" id="A0A3B0ZFB7"/>
<sequence length="212" mass="23807">MTAPDAIQSAIRSGCRHLAIEPDDTVLDQWVAFIELLVKWNKSYNLTAVRDPAEMVPRHLLDSLALVAFMVPGRLLDVGTGAGLPGLPLAMLFPERSFTLLDSNAKKLRFIRQVVAELGLKNVEVVHQRMQEYRPAQAFDMVTSRAVANLEVLYRQAIHLLAPGGRMLFMKGTLPEGEMDGFTLGRDRLHIERLQVPGLDAQRHLLWFELKS</sequence>
<dbReference type="EC" id="2.1.1.170" evidence="4"/>
<dbReference type="Gene3D" id="3.40.50.150">
    <property type="entry name" value="Vaccinia Virus protein VP39"/>
    <property type="match status" value="1"/>
</dbReference>
<evidence type="ECO:0000313" key="4">
    <source>
        <dbReference type="EMBL" id="VAW79406.1"/>
    </source>
</evidence>
<gene>
    <name evidence="4" type="ORF">MNBD_GAMMA13-875</name>
</gene>
<dbReference type="PANTHER" id="PTHR31760:SF0">
    <property type="entry name" value="S-ADENOSYL-L-METHIONINE-DEPENDENT METHYLTRANSFERASES SUPERFAMILY PROTEIN"/>
    <property type="match status" value="1"/>
</dbReference>
<dbReference type="CDD" id="cd02440">
    <property type="entry name" value="AdoMet_MTases"/>
    <property type="match status" value="1"/>
</dbReference>
<keyword evidence="2" id="KW-0698">rRNA processing</keyword>
<organism evidence="4">
    <name type="scientific">hydrothermal vent metagenome</name>
    <dbReference type="NCBI Taxonomy" id="652676"/>
    <lineage>
        <taxon>unclassified sequences</taxon>
        <taxon>metagenomes</taxon>
        <taxon>ecological metagenomes</taxon>
    </lineage>
</organism>
<dbReference type="PANTHER" id="PTHR31760">
    <property type="entry name" value="S-ADENOSYL-L-METHIONINE-DEPENDENT METHYLTRANSFERASES SUPERFAMILY PROTEIN"/>
    <property type="match status" value="1"/>
</dbReference>
<reference evidence="4" key="1">
    <citation type="submission" date="2018-06" db="EMBL/GenBank/DDBJ databases">
        <authorList>
            <person name="Zhirakovskaya E."/>
        </authorList>
    </citation>
    <scope>NUCLEOTIDE SEQUENCE</scope>
</reference>
<evidence type="ECO:0000256" key="1">
    <source>
        <dbReference type="ARBA" id="ARBA00022490"/>
    </source>
</evidence>
<dbReference type="HAMAP" id="MF_00074">
    <property type="entry name" value="16SrRNA_methyltr_G"/>
    <property type="match status" value="1"/>
</dbReference>
<dbReference type="EMBL" id="UOFK01000188">
    <property type="protein sequence ID" value="VAW79406.1"/>
    <property type="molecule type" value="Genomic_DNA"/>
</dbReference>
<keyword evidence="1" id="KW-0963">Cytoplasm</keyword>
<dbReference type="PIRSF" id="PIRSF003078">
    <property type="entry name" value="GidB"/>
    <property type="match status" value="1"/>
</dbReference>